<gene>
    <name evidence="3" type="ORF">CHARACLAT_009087</name>
</gene>
<protein>
    <recommendedName>
        <fullName evidence="5">Secreted protein</fullName>
    </recommendedName>
</protein>
<feature type="chain" id="PRO_5047259929" description="Secreted protein" evidence="2">
    <location>
        <begin position="21"/>
        <end position="102"/>
    </location>
</feature>
<dbReference type="Proteomes" id="UP001352852">
    <property type="component" value="Unassembled WGS sequence"/>
</dbReference>
<organism evidence="3 4">
    <name type="scientific">Characodon lateralis</name>
    <dbReference type="NCBI Taxonomy" id="208331"/>
    <lineage>
        <taxon>Eukaryota</taxon>
        <taxon>Metazoa</taxon>
        <taxon>Chordata</taxon>
        <taxon>Craniata</taxon>
        <taxon>Vertebrata</taxon>
        <taxon>Euteleostomi</taxon>
        <taxon>Actinopterygii</taxon>
        <taxon>Neopterygii</taxon>
        <taxon>Teleostei</taxon>
        <taxon>Neoteleostei</taxon>
        <taxon>Acanthomorphata</taxon>
        <taxon>Ovalentaria</taxon>
        <taxon>Atherinomorphae</taxon>
        <taxon>Cyprinodontiformes</taxon>
        <taxon>Goodeidae</taxon>
        <taxon>Characodon</taxon>
    </lineage>
</organism>
<dbReference type="EMBL" id="JAHUTJ010049728">
    <property type="protein sequence ID" value="MED6283456.1"/>
    <property type="molecule type" value="Genomic_DNA"/>
</dbReference>
<feature type="compositionally biased region" description="Polar residues" evidence="1">
    <location>
        <begin position="51"/>
        <end position="63"/>
    </location>
</feature>
<proteinExistence type="predicted"/>
<evidence type="ECO:0000256" key="2">
    <source>
        <dbReference type="SAM" id="SignalP"/>
    </source>
</evidence>
<name>A0ABU7E9L3_9TELE</name>
<evidence type="ECO:0000313" key="4">
    <source>
        <dbReference type="Proteomes" id="UP001352852"/>
    </source>
</evidence>
<keyword evidence="4" id="KW-1185">Reference proteome</keyword>
<sequence>MGLLAVTVCNTLYLVPSVFSSILASIPNPVEEKYSHSSMRTPPSFTKRCGMQNSGGRVPSTRNQGKETICTENREEDEPKHKTKYKCTTNIKELTNMTRPKQ</sequence>
<keyword evidence="2" id="KW-0732">Signal</keyword>
<evidence type="ECO:0000313" key="3">
    <source>
        <dbReference type="EMBL" id="MED6283456.1"/>
    </source>
</evidence>
<reference evidence="3 4" key="1">
    <citation type="submission" date="2021-06" db="EMBL/GenBank/DDBJ databases">
        <authorList>
            <person name="Palmer J.M."/>
        </authorList>
    </citation>
    <scope>NUCLEOTIDE SEQUENCE [LARGE SCALE GENOMIC DNA]</scope>
    <source>
        <strain evidence="3 4">CL_MEX2019</strain>
        <tissue evidence="3">Muscle</tissue>
    </source>
</reference>
<evidence type="ECO:0000256" key="1">
    <source>
        <dbReference type="SAM" id="MobiDB-lite"/>
    </source>
</evidence>
<evidence type="ECO:0008006" key="5">
    <source>
        <dbReference type="Google" id="ProtNLM"/>
    </source>
</evidence>
<feature type="region of interest" description="Disordered" evidence="1">
    <location>
        <begin position="30"/>
        <end position="83"/>
    </location>
</feature>
<feature type="signal peptide" evidence="2">
    <location>
        <begin position="1"/>
        <end position="20"/>
    </location>
</feature>
<accession>A0ABU7E9L3</accession>
<comment type="caution">
    <text evidence="3">The sequence shown here is derived from an EMBL/GenBank/DDBJ whole genome shotgun (WGS) entry which is preliminary data.</text>
</comment>